<dbReference type="Pfam" id="PF08839">
    <property type="entry name" value="CDT1"/>
    <property type="match status" value="1"/>
</dbReference>
<dbReference type="InterPro" id="IPR036390">
    <property type="entry name" value="WH_DNA-bd_sf"/>
</dbReference>
<feature type="region of interest" description="Disordered" evidence="1">
    <location>
        <begin position="249"/>
        <end position="305"/>
    </location>
</feature>
<name>A0ABP0GXI3_CLALP</name>
<comment type="caution">
    <text evidence="3">The sequence shown here is derived from an EMBL/GenBank/DDBJ whole genome shotgun (WGS) entry which is preliminary data.</text>
</comment>
<dbReference type="InterPro" id="IPR045173">
    <property type="entry name" value="Cdt1"/>
</dbReference>
<feature type="compositionally biased region" description="Polar residues" evidence="1">
    <location>
        <begin position="250"/>
        <end position="273"/>
    </location>
</feature>
<dbReference type="PANTHER" id="PTHR28637:SF1">
    <property type="entry name" value="DNA REPLICATION FACTOR CDT1"/>
    <property type="match status" value="1"/>
</dbReference>
<dbReference type="Proteomes" id="UP001642483">
    <property type="component" value="Unassembled WGS sequence"/>
</dbReference>
<reference evidence="3 4" key="1">
    <citation type="submission" date="2024-02" db="EMBL/GenBank/DDBJ databases">
        <authorList>
            <person name="Daric V."/>
            <person name="Darras S."/>
        </authorList>
    </citation>
    <scope>NUCLEOTIDE SEQUENCE [LARGE SCALE GENOMIC DNA]</scope>
</reference>
<dbReference type="SUPFAM" id="SSF46785">
    <property type="entry name" value="Winged helix' DNA-binding domain"/>
    <property type="match status" value="1"/>
</dbReference>
<evidence type="ECO:0000256" key="1">
    <source>
        <dbReference type="SAM" id="MobiDB-lite"/>
    </source>
</evidence>
<feature type="domain" description="CDT1 Geminin-binding" evidence="2">
    <location>
        <begin position="428"/>
        <end position="595"/>
    </location>
</feature>
<evidence type="ECO:0000313" key="4">
    <source>
        <dbReference type="Proteomes" id="UP001642483"/>
    </source>
</evidence>
<dbReference type="CDD" id="cd08674">
    <property type="entry name" value="Cdt1_m"/>
    <property type="match status" value="1"/>
</dbReference>
<evidence type="ECO:0000259" key="2">
    <source>
        <dbReference type="SMART" id="SM01075"/>
    </source>
</evidence>
<dbReference type="EMBL" id="CAWYQH010000152">
    <property type="protein sequence ID" value="CAK8696282.1"/>
    <property type="molecule type" value="Genomic_DNA"/>
</dbReference>
<protein>
    <recommendedName>
        <fullName evidence="2">CDT1 Geminin-binding domain-containing protein</fullName>
    </recommendedName>
</protein>
<dbReference type="SMART" id="SM01075">
    <property type="entry name" value="CDT1"/>
    <property type="match status" value="1"/>
</dbReference>
<accession>A0ABP0GXI3</accession>
<proteinExistence type="predicted"/>
<keyword evidence="4" id="KW-1185">Reference proteome</keyword>
<dbReference type="PANTHER" id="PTHR28637">
    <property type="entry name" value="DNA REPLICATION FACTOR CDT1"/>
    <property type="match status" value="1"/>
</dbReference>
<evidence type="ECO:0000313" key="3">
    <source>
        <dbReference type="EMBL" id="CAK8696282.1"/>
    </source>
</evidence>
<organism evidence="3 4">
    <name type="scientific">Clavelina lepadiformis</name>
    <name type="common">Light-bulb sea squirt</name>
    <name type="synonym">Ascidia lepadiformis</name>
    <dbReference type="NCBI Taxonomy" id="159417"/>
    <lineage>
        <taxon>Eukaryota</taxon>
        <taxon>Metazoa</taxon>
        <taxon>Chordata</taxon>
        <taxon>Tunicata</taxon>
        <taxon>Ascidiacea</taxon>
        <taxon>Aplousobranchia</taxon>
        <taxon>Clavelinidae</taxon>
        <taxon>Clavelina</taxon>
    </lineage>
</organism>
<feature type="region of interest" description="Disordered" evidence="1">
    <location>
        <begin position="585"/>
        <end position="611"/>
    </location>
</feature>
<gene>
    <name evidence="3" type="ORF">CVLEPA_LOCUS29449</name>
</gene>
<dbReference type="InterPro" id="IPR014939">
    <property type="entry name" value="CDT1_Gemini-bd-like"/>
</dbReference>
<sequence>MYDRFQQNIAWRTHHTTKNDNFGILHPLFLCWTSKFHVKLENQIFPRDGPTSPIQPIKAIPVAICRLDKFSSILIEIQPIVAAKWMKSALLIRHASMILNIFHTIRFVAVSQSRPEDVSTEDNYEYLLVYGFSDNMAQQAVVTDYFTRKRQRGFAQPSKRRKLIHVSDDHCSLKNKADVVQTKSNRCVQSSEDIAAAQLTQSSTRKLKQSKLSEKFSSLQEYFSPVSKRNDIADLARSSSSLLPEECCATTASSDNHNIPLSPSKRSLSNNVDKQSKNKRGRISPRKESASAYDFPTPANDPETNFTQILSCKSRKSSRKRLVLTTTTEEVPAEASQDIKLTKASQMAKQLLSKKETSLNDLQEVLKSKGRLKDLQETLLKVKALKKQVKEAGTKETKPEKKQVTTKKDYAYQRLHSLAQDIPRGLSLPYKFKVLQEMFKSADTVISMLFNRQETATWLKVQGAVKDMIRKTFQQKDLGKIAHVFPTAYKYRQERGVPTYNDCMKRTDYQLTIEPVLPEKETSYGEGVPKLTSGLLVQRRHHFHLKMLEIVKQHHQQFLNELDPPLKVNSDELRRWHPQFALDKVPDIPSAELPSPPDQEQRKCCSAKDALEKTKGRLTKKVNIVKWGKKMQN</sequence>